<dbReference type="RefSeq" id="WP_171625957.1">
    <property type="nucleotide sequence ID" value="NZ_JABBPG010000003.1"/>
</dbReference>
<dbReference type="InterPro" id="IPR029044">
    <property type="entry name" value="Nucleotide-diphossugar_trans"/>
</dbReference>
<gene>
    <name evidence="4" type="ORF">HG263_10110</name>
</gene>
<evidence type="ECO:0000256" key="1">
    <source>
        <dbReference type="ARBA" id="ARBA00022679"/>
    </source>
</evidence>
<accession>A0A849VC81</accession>
<evidence type="ECO:0000313" key="5">
    <source>
        <dbReference type="Proteomes" id="UP000586305"/>
    </source>
</evidence>
<dbReference type="EMBL" id="JABBPG010000003">
    <property type="protein sequence ID" value="NOU50886.1"/>
    <property type="molecule type" value="Genomic_DNA"/>
</dbReference>
<dbReference type="Gene3D" id="3.90.550.10">
    <property type="entry name" value="Spore Coat Polysaccharide Biosynthesis Protein SpsA, Chain A"/>
    <property type="match status" value="1"/>
</dbReference>
<feature type="domain" description="Galactosyltransferase C-terminal" evidence="3">
    <location>
        <begin position="181"/>
        <end position="238"/>
    </location>
</feature>
<dbReference type="GO" id="GO:0016740">
    <property type="term" value="F:transferase activity"/>
    <property type="evidence" value="ECO:0007669"/>
    <property type="project" value="UniProtKB-KW"/>
</dbReference>
<name>A0A849VC81_9GAMM</name>
<dbReference type="SUPFAM" id="SSF53448">
    <property type="entry name" value="Nucleotide-diphospho-sugar transferases"/>
    <property type="match status" value="1"/>
</dbReference>
<evidence type="ECO:0000259" key="2">
    <source>
        <dbReference type="Pfam" id="PF00535"/>
    </source>
</evidence>
<dbReference type="InterPro" id="IPR001173">
    <property type="entry name" value="Glyco_trans_2-like"/>
</dbReference>
<keyword evidence="5" id="KW-1185">Reference proteome</keyword>
<sequence>MKKWRSGISVVIPTYNRSQLLNLTLNSLVRQTLNNDLFEVIVVDDGSSDNTSEIVQSFANRLKIKYLFQEDLGFRVARARNLGIACASFEHILFIDSGVLVAPNCLQSHLRNFEICEVDVQIGLCYGFEEHKISDVAQCKQRLGEPDIFSDSEFLAQYKDCRDAFLAKQHYSLKQTREPWLIFWTCHASCKTAALYAIDGFDETFTSWGGEDVELALRLQNLGYKFAINASAQAIHYPHHKDQNAIKRSAKTNIEYIHNKHCTVATLLLKQGLCWKDILASHTQPITYNPTSLLQNPLDTLQAQ</sequence>
<evidence type="ECO:0000259" key="3">
    <source>
        <dbReference type="Pfam" id="PF02709"/>
    </source>
</evidence>
<dbReference type="Proteomes" id="UP000586305">
    <property type="component" value="Unassembled WGS sequence"/>
</dbReference>
<protein>
    <submittedName>
        <fullName evidence="4">Glycosyltransferase</fullName>
    </submittedName>
</protein>
<keyword evidence="1 4" id="KW-0808">Transferase</keyword>
<proteinExistence type="predicted"/>
<organism evidence="4 5">
    <name type="scientific">Pseudoalteromonas caenipelagi</name>
    <dbReference type="NCBI Taxonomy" id="2726988"/>
    <lineage>
        <taxon>Bacteria</taxon>
        <taxon>Pseudomonadati</taxon>
        <taxon>Pseudomonadota</taxon>
        <taxon>Gammaproteobacteria</taxon>
        <taxon>Alteromonadales</taxon>
        <taxon>Pseudoalteromonadaceae</taxon>
        <taxon>Pseudoalteromonas</taxon>
    </lineage>
</organism>
<dbReference type="AlphaFoldDB" id="A0A849VC81"/>
<evidence type="ECO:0000313" key="4">
    <source>
        <dbReference type="EMBL" id="NOU50886.1"/>
    </source>
</evidence>
<dbReference type="Pfam" id="PF02709">
    <property type="entry name" value="Glyco_transf_7C"/>
    <property type="match status" value="1"/>
</dbReference>
<dbReference type="Pfam" id="PF00535">
    <property type="entry name" value="Glycos_transf_2"/>
    <property type="match status" value="1"/>
</dbReference>
<reference evidence="4 5" key="1">
    <citation type="submission" date="2020-04" db="EMBL/GenBank/DDBJ databases">
        <title>Pseudoalteromonas caenipelagi sp. nov., isolated from a tidal flat.</title>
        <authorList>
            <person name="Park S."/>
            <person name="Yoon J.-H."/>
        </authorList>
    </citation>
    <scope>NUCLEOTIDE SEQUENCE [LARGE SCALE GENOMIC DNA]</scope>
    <source>
        <strain evidence="4 5">JBTF-M23</strain>
    </source>
</reference>
<comment type="caution">
    <text evidence="4">The sequence shown here is derived from an EMBL/GenBank/DDBJ whole genome shotgun (WGS) entry which is preliminary data.</text>
</comment>
<dbReference type="InterPro" id="IPR027791">
    <property type="entry name" value="Galactosyl_T_C"/>
</dbReference>
<dbReference type="PANTHER" id="PTHR43685:SF3">
    <property type="entry name" value="SLR2126 PROTEIN"/>
    <property type="match status" value="1"/>
</dbReference>
<dbReference type="InterPro" id="IPR050834">
    <property type="entry name" value="Glycosyltransf_2"/>
</dbReference>
<feature type="domain" description="Glycosyltransferase 2-like" evidence="2">
    <location>
        <begin position="9"/>
        <end position="129"/>
    </location>
</feature>
<dbReference type="PANTHER" id="PTHR43685">
    <property type="entry name" value="GLYCOSYLTRANSFERASE"/>
    <property type="match status" value="1"/>
</dbReference>